<evidence type="ECO:0000256" key="2">
    <source>
        <dbReference type="ARBA" id="ARBA00009425"/>
    </source>
</evidence>
<proteinExistence type="inferred from homology"/>
<name>A0ABU1AIE2_9BACT</name>
<dbReference type="RefSeq" id="WP_308985053.1">
    <property type="nucleotide sequence ID" value="NZ_JARXIC010000012.1"/>
</dbReference>
<gene>
    <name evidence="9" type="ORF">QEH59_09120</name>
</gene>
<dbReference type="PANTHER" id="PTHR33932">
    <property type="entry name" value="NA(+)/H(+) ANTIPORTER SUBUNIT B"/>
    <property type="match status" value="1"/>
</dbReference>
<dbReference type="EMBL" id="JARXIC010000012">
    <property type="protein sequence ID" value="MDQ8194585.1"/>
    <property type="molecule type" value="Genomic_DNA"/>
</dbReference>
<keyword evidence="6 7" id="KW-0472">Membrane</keyword>
<evidence type="ECO:0000256" key="5">
    <source>
        <dbReference type="ARBA" id="ARBA00022989"/>
    </source>
</evidence>
<accession>A0ABU1AIE2</accession>
<evidence type="ECO:0000313" key="10">
    <source>
        <dbReference type="Proteomes" id="UP001243717"/>
    </source>
</evidence>
<protein>
    <submittedName>
        <fullName evidence="9">MnhB domain-containing protein</fullName>
    </submittedName>
</protein>
<feature type="transmembrane region" description="Helical" evidence="7">
    <location>
        <begin position="35"/>
        <end position="55"/>
    </location>
</feature>
<keyword evidence="5 7" id="KW-1133">Transmembrane helix</keyword>
<evidence type="ECO:0000259" key="8">
    <source>
        <dbReference type="Pfam" id="PF04039"/>
    </source>
</evidence>
<evidence type="ECO:0000256" key="1">
    <source>
        <dbReference type="ARBA" id="ARBA00004651"/>
    </source>
</evidence>
<dbReference type="InterPro" id="IPR007182">
    <property type="entry name" value="MnhB"/>
</dbReference>
<keyword evidence="4 7" id="KW-0812">Transmembrane</keyword>
<comment type="subcellular location">
    <subcellularLocation>
        <location evidence="1">Cell membrane</location>
        <topology evidence="1">Multi-pass membrane protein</topology>
    </subcellularLocation>
</comment>
<feature type="transmembrane region" description="Helical" evidence="7">
    <location>
        <begin position="67"/>
        <end position="86"/>
    </location>
</feature>
<evidence type="ECO:0000256" key="7">
    <source>
        <dbReference type="SAM" id="Phobius"/>
    </source>
</evidence>
<evidence type="ECO:0000256" key="3">
    <source>
        <dbReference type="ARBA" id="ARBA00022475"/>
    </source>
</evidence>
<dbReference type="InterPro" id="IPR050622">
    <property type="entry name" value="CPA3_antiporter_subunitB"/>
</dbReference>
<evidence type="ECO:0000256" key="4">
    <source>
        <dbReference type="ARBA" id="ARBA00022692"/>
    </source>
</evidence>
<sequence length="148" mass="15995">MKYFILNQASRLLFPALLVLSLIVLYRGHNLPGGGFIGGLLAATAFILVGLGDSMERAKELLRIEPVKLMALGLLVAVVSGMPSLLRGAPFMTGEWLPGFSLPLIGKVHLGTPLVFDVGVYMVVIGFALHTTFCLAELAYTEIKEHEE</sequence>
<comment type="caution">
    <text evidence="9">The sequence shown here is derived from an EMBL/GenBank/DDBJ whole genome shotgun (WGS) entry which is preliminary data.</text>
</comment>
<evidence type="ECO:0000313" key="9">
    <source>
        <dbReference type="EMBL" id="MDQ8194585.1"/>
    </source>
</evidence>
<feature type="domain" description="Na+/H+ antiporter MnhB subunit-related protein" evidence="8">
    <location>
        <begin position="5"/>
        <end position="128"/>
    </location>
</feature>
<reference evidence="9 10" key="1">
    <citation type="submission" date="2023-04" db="EMBL/GenBank/DDBJ databases">
        <title>A novel bacteria isolated from coastal sediment.</title>
        <authorList>
            <person name="Liu X.-J."/>
            <person name="Du Z.-J."/>
        </authorList>
    </citation>
    <scope>NUCLEOTIDE SEQUENCE [LARGE SCALE GENOMIC DNA]</scope>
    <source>
        <strain evidence="9 10">SDUM461004</strain>
    </source>
</reference>
<evidence type="ECO:0000256" key="6">
    <source>
        <dbReference type="ARBA" id="ARBA00023136"/>
    </source>
</evidence>
<comment type="similarity">
    <text evidence="2">Belongs to the CPA3 antiporters (TC 2.A.63) subunit B family.</text>
</comment>
<keyword evidence="3" id="KW-1003">Cell membrane</keyword>
<dbReference type="Pfam" id="PF04039">
    <property type="entry name" value="MnhB"/>
    <property type="match status" value="1"/>
</dbReference>
<feature type="transmembrane region" description="Helical" evidence="7">
    <location>
        <begin position="118"/>
        <end position="140"/>
    </location>
</feature>
<keyword evidence="10" id="KW-1185">Reference proteome</keyword>
<dbReference type="Proteomes" id="UP001243717">
    <property type="component" value="Unassembled WGS sequence"/>
</dbReference>
<organism evidence="9 10">
    <name type="scientific">Thalassobacterium sedimentorum</name>
    <dbReference type="NCBI Taxonomy" id="3041258"/>
    <lineage>
        <taxon>Bacteria</taxon>
        <taxon>Pseudomonadati</taxon>
        <taxon>Verrucomicrobiota</taxon>
        <taxon>Opitutia</taxon>
        <taxon>Puniceicoccales</taxon>
        <taxon>Coraliomargaritaceae</taxon>
        <taxon>Thalassobacterium</taxon>
    </lineage>
</organism>
<feature type="transmembrane region" description="Helical" evidence="7">
    <location>
        <begin position="12"/>
        <end position="29"/>
    </location>
</feature>
<dbReference type="PANTHER" id="PTHR33932:SF4">
    <property type="entry name" value="NA(+)_H(+) ANTIPORTER SUBUNIT B"/>
    <property type="match status" value="1"/>
</dbReference>